<gene>
    <name evidence="1" type="ORF">T10_469</name>
</gene>
<proteinExistence type="predicted"/>
<keyword evidence="2" id="KW-1185">Reference proteome</keyword>
<accession>A0A0V1MS45</accession>
<dbReference type="STRING" id="268474.A0A0V1MS45"/>
<dbReference type="Proteomes" id="UP000054843">
    <property type="component" value="Unassembled WGS sequence"/>
</dbReference>
<organism evidence="1 2">
    <name type="scientific">Trichinella papuae</name>
    <dbReference type="NCBI Taxonomy" id="268474"/>
    <lineage>
        <taxon>Eukaryota</taxon>
        <taxon>Metazoa</taxon>
        <taxon>Ecdysozoa</taxon>
        <taxon>Nematoda</taxon>
        <taxon>Enoplea</taxon>
        <taxon>Dorylaimia</taxon>
        <taxon>Trichinellida</taxon>
        <taxon>Trichinellidae</taxon>
        <taxon>Trichinella</taxon>
    </lineage>
</organism>
<protein>
    <recommendedName>
        <fullName evidence="3">PiggyBac transposable element-derived protein domain-containing protein</fullName>
    </recommendedName>
</protein>
<evidence type="ECO:0008006" key="3">
    <source>
        <dbReference type="Google" id="ProtNLM"/>
    </source>
</evidence>
<name>A0A0V1MS45_9BILA</name>
<evidence type="ECO:0000313" key="2">
    <source>
        <dbReference type="Proteomes" id="UP000054843"/>
    </source>
</evidence>
<dbReference type="PANTHER" id="PTHR47272">
    <property type="entry name" value="DDE_TNP_1_7 DOMAIN-CONTAINING PROTEIN"/>
    <property type="match status" value="1"/>
</dbReference>
<evidence type="ECO:0000313" key="1">
    <source>
        <dbReference type="EMBL" id="KRZ74415.1"/>
    </source>
</evidence>
<dbReference type="AlphaFoldDB" id="A0A0V1MS45"/>
<comment type="caution">
    <text evidence="1">The sequence shown here is derived from an EMBL/GenBank/DDBJ whole genome shotgun (WGS) entry which is preliminary data.</text>
</comment>
<sequence length="77" mass="8681">MKFYCEKVGGVSGEIGSTPFCDTTVTIPNIVKSYNINMGGIELSNMLAGLYHIDYECRKWTRCIFSWIICTTMANGW</sequence>
<reference evidence="1 2" key="1">
    <citation type="submission" date="2015-01" db="EMBL/GenBank/DDBJ databases">
        <title>Evolution of Trichinella species and genotypes.</title>
        <authorList>
            <person name="Korhonen P.K."/>
            <person name="Edoardo P."/>
            <person name="Giuseppe L.R."/>
            <person name="Gasser R.B."/>
        </authorList>
    </citation>
    <scope>NUCLEOTIDE SEQUENCE [LARGE SCALE GENOMIC DNA]</scope>
    <source>
        <strain evidence="1">ISS1980</strain>
    </source>
</reference>
<dbReference type="EMBL" id="JYDO01000051">
    <property type="protein sequence ID" value="KRZ74415.1"/>
    <property type="molecule type" value="Genomic_DNA"/>
</dbReference>